<comment type="caution">
    <text evidence="8">Lacks conserved residue(s) required for the propagation of feature annotation.</text>
</comment>
<evidence type="ECO:0000256" key="1">
    <source>
        <dbReference type="ARBA" id="ARBA00004651"/>
    </source>
</evidence>
<protein>
    <recommendedName>
        <fullName evidence="8">Gustatory receptor</fullName>
    </recommendedName>
</protein>
<dbReference type="GO" id="GO:0007635">
    <property type="term" value="P:chemosensory behavior"/>
    <property type="evidence" value="ECO:0007669"/>
    <property type="project" value="TreeGrafter"/>
</dbReference>
<dbReference type="RefSeq" id="XP_014246960.2">
    <property type="nucleotide sequence ID" value="XM_014391474.2"/>
</dbReference>
<dbReference type="PANTHER" id="PTHR21143">
    <property type="entry name" value="INVERTEBRATE GUSTATORY RECEPTOR"/>
    <property type="match status" value="1"/>
</dbReference>
<feature type="transmembrane region" description="Helical" evidence="8">
    <location>
        <begin position="27"/>
        <end position="50"/>
    </location>
</feature>
<dbReference type="KEGG" id="clec:106665214"/>
<sequence>MFPTLWTGVIYNVSNRLDTNDAMWLDFLLFGIRMFGVLFAETISIIWFIIYKKHFTSFLIELQKLEFIFKKLGFPCNMTMSYRKHVVSFLLITVAFIANFLIRRITVFRTVQQIFSYVVPFILSIMVLMFNEFVEILTYQFKTMCTIVSSSKECVYPHRKIEILLQCQDVLESAATQLNKAFSPLLLLLIVITFARATLGIYNFLIISGSKVMDITGTSFMIIVYIAMTINMINIITKLLRESEAFDKAIYSLIVFDDTNTHATNPKLSQYLTGRKKIRFTAFDLFEINFSVLGQMVATGFTYLIIVVQLDAGK</sequence>
<accession>A0A8I6RNL9</accession>
<dbReference type="GO" id="GO:0005886">
    <property type="term" value="C:plasma membrane"/>
    <property type="evidence" value="ECO:0007669"/>
    <property type="project" value="UniProtKB-SubCell"/>
</dbReference>
<feature type="transmembrane region" description="Helical" evidence="8">
    <location>
        <begin position="114"/>
        <end position="134"/>
    </location>
</feature>
<feature type="transmembrane region" description="Helical" evidence="8">
    <location>
        <begin position="86"/>
        <end position="102"/>
    </location>
</feature>
<name>A0A8I6RNL9_CIMLE</name>
<keyword evidence="7 8" id="KW-0807">Transducer</keyword>
<dbReference type="OMA" id="ESHIIYH"/>
<evidence type="ECO:0000256" key="4">
    <source>
        <dbReference type="ARBA" id="ARBA00022989"/>
    </source>
</evidence>
<keyword evidence="10" id="KW-1185">Reference proteome</keyword>
<evidence type="ECO:0000313" key="10">
    <source>
        <dbReference type="Proteomes" id="UP000494040"/>
    </source>
</evidence>
<feature type="transmembrane region" description="Helical" evidence="8">
    <location>
        <begin position="219"/>
        <end position="240"/>
    </location>
</feature>
<comment type="function">
    <text evidence="8">Gustatory receptor which mediates acceptance or avoidance behavior, depending on its substrates.</text>
</comment>
<dbReference type="GO" id="GO:0008049">
    <property type="term" value="P:male courtship behavior"/>
    <property type="evidence" value="ECO:0007669"/>
    <property type="project" value="TreeGrafter"/>
</dbReference>
<evidence type="ECO:0000256" key="8">
    <source>
        <dbReference type="RuleBase" id="RU363108"/>
    </source>
</evidence>
<evidence type="ECO:0000256" key="6">
    <source>
        <dbReference type="ARBA" id="ARBA00023170"/>
    </source>
</evidence>
<dbReference type="EnsemblMetazoa" id="XM_014391474.2">
    <property type="protein sequence ID" value="XP_014246960.2"/>
    <property type="gene ID" value="LOC106665214"/>
</dbReference>
<dbReference type="GO" id="GO:0030425">
    <property type="term" value="C:dendrite"/>
    <property type="evidence" value="ECO:0007669"/>
    <property type="project" value="TreeGrafter"/>
</dbReference>
<dbReference type="InterPro" id="IPR013604">
    <property type="entry name" value="7TM_chemorcpt"/>
</dbReference>
<evidence type="ECO:0000256" key="3">
    <source>
        <dbReference type="ARBA" id="ARBA00022692"/>
    </source>
</evidence>
<dbReference type="AlphaFoldDB" id="A0A8I6RNL9"/>
<dbReference type="GeneID" id="106665214"/>
<dbReference type="PANTHER" id="PTHR21143:SF104">
    <property type="entry name" value="GUSTATORY RECEPTOR 8A-RELATED"/>
    <property type="match status" value="1"/>
</dbReference>
<keyword evidence="6 8" id="KW-0675">Receptor</keyword>
<evidence type="ECO:0000256" key="2">
    <source>
        <dbReference type="ARBA" id="ARBA00022475"/>
    </source>
</evidence>
<evidence type="ECO:0000313" key="9">
    <source>
        <dbReference type="EnsemblMetazoa" id="XP_014246960.2"/>
    </source>
</evidence>
<dbReference type="Proteomes" id="UP000494040">
    <property type="component" value="Unassembled WGS sequence"/>
</dbReference>
<feature type="transmembrane region" description="Helical" evidence="8">
    <location>
        <begin position="285"/>
        <end position="308"/>
    </location>
</feature>
<dbReference type="Pfam" id="PF08395">
    <property type="entry name" value="7tm_7"/>
    <property type="match status" value="1"/>
</dbReference>
<keyword evidence="2 8" id="KW-1003">Cell membrane</keyword>
<reference evidence="9" key="1">
    <citation type="submission" date="2022-01" db="UniProtKB">
        <authorList>
            <consortium name="EnsemblMetazoa"/>
        </authorList>
    </citation>
    <scope>IDENTIFICATION</scope>
</reference>
<evidence type="ECO:0000256" key="7">
    <source>
        <dbReference type="ARBA" id="ARBA00023224"/>
    </source>
</evidence>
<dbReference type="GO" id="GO:0050909">
    <property type="term" value="P:sensory perception of taste"/>
    <property type="evidence" value="ECO:0007669"/>
    <property type="project" value="InterPro"/>
</dbReference>
<comment type="subcellular location">
    <subcellularLocation>
        <location evidence="1 8">Cell membrane</location>
        <topology evidence="1 8">Multi-pass membrane protein</topology>
    </subcellularLocation>
</comment>
<keyword evidence="4 8" id="KW-1133">Transmembrane helix</keyword>
<evidence type="ECO:0000256" key="5">
    <source>
        <dbReference type="ARBA" id="ARBA00023136"/>
    </source>
</evidence>
<keyword evidence="5 8" id="KW-0472">Membrane</keyword>
<comment type="similarity">
    <text evidence="8">Belongs to the insect chemoreceptor superfamily. Gustatory receptor (GR) family.</text>
</comment>
<dbReference type="GO" id="GO:0043025">
    <property type="term" value="C:neuronal cell body"/>
    <property type="evidence" value="ECO:0007669"/>
    <property type="project" value="TreeGrafter"/>
</dbReference>
<dbReference type="GO" id="GO:0007165">
    <property type="term" value="P:signal transduction"/>
    <property type="evidence" value="ECO:0007669"/>
    <property type="project" value="UniProtKB-KW"/>
</dbReference>
<feature type="transmembrane region" description="Helical" evidence="8">
    <location>
        <begin position="185"/>
        <end position="207"/>
    </location>
</feature>
<keyword evidence="3 8" id="KW-0812">Transmembrane</keyword>
<organism evidence="9 10">
    <name type="scientific">Cimex lectularius</name>
    <name type="common">Bed bug</name>
    <name type="synonym">Acanthia lectularia</name>
    <dbReference type="NCBI Taxonomy" id="79782"/>
    <lineage>
        <taxon>Eukaryota</taxon>
        <taxon>Metazoa</taxon>
        <taxon>Ecdysozoa</taxon>
        <taxon>Arthropoda</taxon>
        <taxon>Hexapoda</taxon>
        <taxon>Insecta</taxon>
        <taxon>Pterygota</taxon>
        <taxon>Neoptera</taxon>
        <taxon>Paraneoptera</taxon>
        <taxon>Hemiptera</taxon>
        <taxon>Heteroptera</taxon>
        <taxon>Panheteroptera</taxon>
        <taxon>Cimicomorpha</taxon>
        <taxon>Cimicidae</taxon>
        <taxon>Cimex</taxon>
    </lineage>
</organism>
<dbReference type="GO" id="GO:0030424">
    <property type="term" value="C:axon"/>
    <property type="evidence" value="ECO:0007669"/>
    <property type="project" value="TreeGrafter"/>
</dbReference>
<proteinExistence type="inferred from homology"/>